<feature type="chain" id="PRO_5046065391" description="Secreted protein" evidence="1">
    <location>
        <begin position="22"/>
        <end position="108"/>
    </location>
</feature>
<protein>
    <recommendedName>
        <fullName evidence="4">Secreted protein</fullName>
    </recommendedName>
</protein>
<feature type="signal peptide" evidence="1">
    <location>
        <begin position="1"/>
        <end position="21"/>
    </location>
</feature>
<dbReference type="Proteomes" id="UP001234178">
    <property type="component" value="Unassembled WGS sequence"/>
</dbReference>
<evidence type="ECO:0008006" key="4">
    <source>
        <dbReference type="Google" id="ProtNLM"/>
    </source>
</evidence>
<name>A0ABQ9YP63_9CRUS</name>
<comment type="caution">
    <text evidence="2">The sequence shown here is derived from an EMBL/GenBank/DDBJ whole genome shotgun (WGS) entry which is preliminary data.</text>
</comment>
<accession>A0ABQ9YP63</accession>
<gene>
    <name evidence="2" type="ORF">OUZ56_004242</name>
</gene>
<evidence type="ECO:0000313" key="2">
    <source>
        <dbReference type="EMBL" id="KAK4002414.1"/>
    </source>
</evidence>
<organism evidence="2 3">
    <name type="scientific">Daphnia magna</name>
    <dbReference type="NCBI Taxonomy" id="35525"/>
    <lineage>
        <taxon>Eukaryota</taxon>
        <taxon>Metazoa</taxon>
        <taxon>Ecdysozoa</taxon>
        <taxon>Arthropoda</taxon>
        <taxon>Crustacea</taxon>
        <taxon>Branchiopoda</taxon>
        <taxon>Diplostraca</taxon>
        <taxon>Cladocera</taxon>
        <taxon>Anomopoda</taxon>
        <taxon>Daphniidae</taxon>
        <taxon>Daphnia</taxon>
    </lineage>
</organism>
<dbReference type="EMBL" id="JAOYFB010000001">
    <property type="protein sequence ID" value="KAK4002414.1"/>
    <property type="molecule type" value="Genomic_DNA"/>
</dbReference>
<evidence type="ECO:0000313" key="3">
    <source>
        <dbReference type="Proteomes" id="UP001234178"/>
    </source>
</evidence>
<evidence type="ECO:0000256" key="1">
    <source>
        <dbReference type="SAM" id="SignalP"/>
    </source>
</evidence>
<keyword evidence="1" id="KW-0732">Signal</keyword>
<sequence>MDVRGVCVCIALWVFSGRLRAHTMQSHLGPIQVAITPFFSTKSKSLVEMFDGDIAMRMMNDATGDPLRQCSGTVGVRITGQETNYIFLFRVRLCVSFGVFKYLFFSFF</sequence>
<proteinExistence type="predicted"/>
<reference evidence="2 3" key="1">
    <citation type="journal article" date="2023" name="Nucleic Acids Res.">
        <title>The hologenome of Daphnia magna reveals possible DNA methylation and microbiome-mediated evolution of the host genome.</title>
        <authorList>
            <person name="Chaturvedi A."/>
            <person name="Li X."/>
            <person name="Dhandapani V."/>
            <person name="Marshall H."/>
            <person name="Kissane S."/>
            <person name="Cuenca-Cambronero M."/>
            <person name="Asole G."/>
            <person name="Calvet F."/>
            <person name="Ruiz-Romero M."/>
            <person name="Marangio P."/>
            <person name="Guigo R."/>
            <person name="Rago D."/>
            <person name="Mirbahai L."/>
            <person name="Eastwood N."/>
            <person name="Colbourne J.K."/>
            <person name="Zhou J."/>
            <person name="Mallon E."/>
            <person name="Orsini L."/>
        </authorList>
    </citation>
    <scope>NUCLEOTIDE SEQUENCE [LARGE SCALE GENOMIC DNA]</scope>
    <source>
        <strain evidence="2">LRV0_1</strain>
    </source>
</reference>
<keyword evidence="3" id="KW-1185">Reference proteome</keyword>